<protein>
    <submittedName>
        <fullName evidence="1">Uncharacterized protein</fullName>
    </submittedName>
</protein>
<accession>A0A841FMD7</accession>
<proteinExistence type="predicted"/>
<dbReference type="AlphaFoldDB" id="A0A841FMD7"/>
<dbReference type="Proteomes" id="UP000548476">
    <property type="component" value="Unassembled WGS sequence"/>
</dbReference>
<keyword evidence="2" id="KW-1185">Reference proteome</keyword>
<evidence type="ECO:0000313" key="1">
    <source>
        <dbReference type="EMBL" id="MBB6033110.1"/>
    </source>
</evidence>
<reference evidence="1 2" key="1">
    <citation type="submission" date="2020-08" db="EMBL/GenBank/DDBJ databases">
        <title>Genomic Encyclopedia of Type Strains, Phase IV (KMG-IV): sequencing the most valuable type-strain genomes for metagenomic binning, comparative biology and taxonomic classification.</title>
        <authorList>
            <person name="Goeker M."/>
        </authorList>
    </citation>
    <scope>NUCLEOTIDE SEQUENCE [LARGE SCALE GENOMIC DNA]</scope>
    <source>
        <strain evidence="1 2">YIM 65646</strain>
    </source>
</reference>
<sequence length="25" mass="2613">MFDTVGFSLTCLYGRAATDGESAVT</sequence>
<evidence type="ECO:0000313" key="2">
    <source>
        <dbReference type="Proteomes" id="UP000548476"/>
    </source>
</evidence>
<gene>
    <name evidence="1" type="ORF">HNR73_000957</name>
</gene>
<organism evidence="1 2">
    <name type="scientific">Phytomonospora endophytica</name>
    <dbReference type="NCBI Taxonomy" id="714109"/>
    <lineage>
        <taxon>Bacteria</taxon>
        <taxon>Bacillati</taxon>
        <taxon>Actinomycetota</taxon>
        <taxon>Actinomycetes</taxon>
        <taxon>Micromonosporales</taxon>
        <taxon>Micromonosporaceae</taxon>
        <taxon>Phytomonospora</taxon>
    </lineage>
</organism>
<dbReference type="EMBL" id="JACHGT010000002">
    <property type="protein sequence ID" value="MBB6033110.1"/>
    <property type="molecule type" value="Genomic_DNA"/>
</dbReference>
<comment type="caution">
    <text evidence="1">The sequence shown here is derived from an EMBL/GenBank/DDBJ whole genome shotgun (WGS) entry which is preliminary data.</text>
</comment>
<name>A0A841FMD7_9ACTN</name>